<evidence type="ECO:0000256" key="2">
    <source>
        <dbReference type="SAM" id="Phobius"/>
    </source>
</evidence>
<feature type="region of interest" description="Disordered" evidence="1">
    <location>
        <begin position="1130"/>
        <end position="1160"/>
    </location>
</feature>
<evidence type="ECO:0000256" key="1">
    <source>
        <dbReference type="SAM" id="MobiDB-lite"/>
    </source>
</evidence>
<feature type="transmembrane region" description="Helical" evidence="2">
    <location>
        <begin position="960"/>
        <end position="980"/>
    </location>
</feature>
<dbReference type="AlphaFoldDB" id="A0A6C0DDS5"/>
<reference evidence="3" key="1">
    <citation type="journal article" date="2020" name="Nature">
        <title>Giant virus diversity and host interactions through global metagenomics.</title>
        <authorList>
            <person name="Schulz F."/>
            <person name="Roux S."/>
            <person name="Paez-Espino D."/>
            <person name="Jungbluth S."/>
            <person name="Walsh D.A."/>
            <person name="Denef V.J."/>
            <person name="McMahon K.D."/>
            <person name="Konstantinidis K.T."/>
            <person name="Eloe-Fadrosh E.A."/>
            <person name="Kyrpides N.C."/>
            <person name="Woyke T."/>
        </authorList>
    </citation>
    <scope>NUCLEOTIDE SEQUENCE</scope>
    <source>
        <strain evidence="3">GVMAG-M-3300023174-141</strain>
    </source>
</reference>
<keyword evidence="2" id="KW-0812">Transmembrane</keyword>
<keyword evidence="2" id="KW-0472">Membrane</keyword>
<protein>
    <submittedName>
        <fullName evidence="3">Uncharacterized protein</fullName>
    </submittedName>
</protein>
<dbReference type="EMBL" id="MN739586">
    <property type="protein sequence ID" value="QHT14562.1"/>
    <property type="molecule type" value="Genomic_DNA"/>
</dbReference>
<feature type="transmembrane region" description="Helical" evidence="2">
    <location>
        <begin position="933"/>
        <end position="954"/>
    </location>
</feature>
<evidence type="ECO:0000313" key="3">
    <source>
        <dbReference type="EMBL" id="QHT14562.1"/>
    </source>
</evidence>
<accession>A0A6C0DDS5</accession>
<name>A0A6C0DDS5_9ZZZZ</name>
<keyword evidence="2" id="KW-1133">Transmembrane helix</keyword>
<proteinExistence type="predicted"/>
<organism evidence="3">
    <name type="scientific">viral metagenome</name>
    <dbReference type="NCBI Taxonomy" id="1070528"/>
    <lineage>
        <taxon>unclassified sequences</taxon>
        <taxon>metagenomes</taxon>
        <taxon>organismal metagenomes</taxon>
    </lineage>
</organism>
<feature type="transmembrane region" description="Helical" evidence="2">
    <location>
        <begin position="902"/>
        <end position="921"/>
    </location>
</feature>
<feature type="compositionally biased region" description="Basic residues" evidence="1">
    <location>
        <begin position="1137"/>
        <end position="1160"/>
    </location>
</feature>
<sequence>MSDSLQLFDSSIQVIPIEEILLSSGEAVPSAIGDHTITISKNNEFYEHLVKQVTENSFHAQKISPISDRNVNMVNEIYKMLSVTQIPTSESLTELIRYTLQGPTTPASSSSNANLIDELSIKYPNRIQKIKKAIDEIEKVKPLLSEMGKKGVNATKDVQLYIKTRNELSKQLELIKSGKLDRTVLKNVLENAEHSIRLIKDSYAIEENSHLNRKPTNIEEYINLTVPNLLTPDQELDVQSYNKVSVLVSCAVAYYITKHISNDKVKEHSVLKSKLLNERKELRSRLETDKRKKDRNARLTANERSSINERLNQITIELSVSEYENKIAKDCLKQIEIDIKDIETNLPADDEIQRYIKVALNSNKKVDTPSPSIKNRALSTVYSGLSGLRGYFSPPPRKNKVESFAMPSSAGQSGGQLGTSIVPALTSFAASARNAALYLYNPNAPFQAKPYSDDELATLAYGNPEAIAKFQAVVKNLSKIPKIQLAFGYDIASRPADIVSLFLSNPQRFVDAYGDKIDPSRLTQLATSAFGMIASYEEIKPYIDKNTEAYLQTLRSAIVDLTGYITLNNPITGQVIQDISITNILSLCDIGSVEIKALNKKNKLNERNINAATTPIAPREQLKYINAIADFDEHTVDSNSIKFTIHKRKIEDAGWVSEAAEVYRTEYVVIRFKKPNDTTIYSIKLGSNASFDEKLVPLMIRMMYNPSEIPSVRSFIYAIGGSKKFPLTPTYSGFYGRSGEIVRLDFPDAVKFEQKQAMRVLGQYAGMVVQTMERSYKQGMHDLLEGYKQTSSNRYIAKMADDLQRLMSKVEMQQSLLTGDFKNSVKKIGEDAINAADDLRTQEQRDKDKDWLSRAKNGFISAIDSVFVAGENVIKAVGEGAKLLGIFGSFLDAISVALHRNMIVYFLNPIMFFALTFIGDLHDSSLAATGSRLGIGSMMGPFVAIVAGVGGIGLDSINKSVFASNALMWCGMGFTIYRLFKGASITQPQRQDLVKAGQNLTDEQIEQIRNLVLSQQLGLASAAGAVNANNPRLSNERIQQLLPPAPHGAENDAENAPANTAARADQVIANLSGVQNNLGFQEAINAMETDRIREVIARLQQRMGNNNPNAAGRFQAGQLLGRIRQAVAQRAIGQGGSKKHKSHRTIRRRKNNKRRTHKRV</sequence>